<accession>A0ABX1KKT9</accession>
<keyword evidence="1" id="KW-0805">Transcription regulation</keyword>
<evidence type="ECO:0000313" key="3">
    <source>
        <dbReference type="EMBL" id="NLQ22319.1"/>
    </source>
</evidence>
<comment type="caution">
    <text evidence="3">The sequence shown here is derived from an EMBL/GenBank/DDBJ whole genome shotgun (WGS) entry which is preliminary data.</text>
</comment>
<organism evidence="3 4">
    <name type="scientific">Shewanella oncorhynchi</name>
    <dbReference type="NCBI Taxonomy" id="2726434"/>
    <lineage>
        <taxon>Bacteria</taxon>
        <taxon>Pseudomonadati</taxon>
        <taxon>Pseudomonadota</taxon>
        <taxon>Gammaproteobacteria</taxon>
        <taxon>Alteromonadales</taxon>
        <taxon>Shewanellaceae</taxon>
        <taxon>Shewanella</taxon>
    </lineage>
</organism>
<protein>
    <submittedName>
        <fullName evidence="3">Uncharacterized protein</fullName>
    </submittedName>
</protein>
<gene>
    <name evidence="3" type="ORF">HGO26_05425</name>
</gene>
<dbReference type="EMBL" id="JABAEB010000003">
    <property type="protein sequence ID" value="NLQ22319.1"/>
    <property type="molecule type" value="Genomic_DNA"/>
</dbReference>
<dbReference type="RefSeq" id="WP_168823771.1">
    <property type="nucleotide sequence ID" value="NZ_JABAEB010000003.1"/>
</dbReference>
<keyword evidence="2" id="KW-0804">Transcription</keyword>
<dbReference type="Gene3D" id="1.10.10.2690">
    <property type="match status" value="1"/>
</dbReference>
<evidence type="ECO:0000313" key="4">
    <source>
        <dbReference type="Proteomes" id="UP000527352"/>
    </source>
</evidence>
<sequence length="118" mass="13328">MNLLIAGFESPKRIELMLSLTKISSDNLIKALMLHYTVTYLESAPWRAAIKHDVQLSNFVRGQERLEEVAATIEAIKEIDWEKHLAKLAAANVRIVELEKQLASYQLTDSIHQISKAG</sequence>
<name>A0ABX1KKT9_9GAMM</name>
<evidence type="ECO:0000256" key="1">
    <source>
        <dbReference type="ARBA" id="ARBA00023015"/>
    </source>
</evidence>
<evidence type="ECO:0000256" key="2">
    <source>
        <dbReference type="ARBA" id="ARBA00023163"/>
    </source>
</evidence>
<dbReference type="InterPro" id="IPR053721">
    <property type="entry name" value="Fimbrial_Adhesin_Reg"/>
</dbReference>
<keyword evidence="4" id="KW-1185">Reference proteome</keyword>
<reference evidence="3 4" key="1">
    <citation type="submission" date="2020-04" db="EMBL/GenBank/DDBJ databases">
        <title>The first description of lens atrophy caused by putative novel Shewanella sp. that is a new emerging pathogen for cultured rainbow trout?</title>
        <authorList>
            <person name="Saticioglu I.B."/>
            <person name="Duman M."/>
            <person name="Altun S."/>
        </authorList>
    </citation>
    <scope>NUCLEOTIDE SEQUENCE [LARGE SCALE GENOMIC DNA]</scope>
    <source>
        <strain evidence="3 4">S-1</strain>
    </source>
</reference>
<proteinExistence type="predicted"/>
<dbReference type="Proteomes" id="UP000527352">
    <property type="component" value="Unassembled WGS sequence"/>
</dbReference>